<dbReference type="GO" id="GO:0003700">
    <property type="term" value="F:DNA-binding transcription factor activity"/>
    <property type="evidence" value="ECO:0007669"/>
    <property type="project" value="InterPro"/>
</dbReference>
<protein>
    <submittedName>
        <fullName evidence="2">MarR family transcriptional regulator</fullName>
    </submittedName>
</protein>
<gene>
    <name evidence="2" type="ORF">GKO32_03980</name>
</gene>
<organism evidence="2 3">
    <name type="scientific">Amycolatopsis pithecellobii</name>
    <dbReference type="NCBI Taxonomy" id="664692"/>
    <lineage>
        <taxon>Bacteria</taxon>
        <taxon>Bacillati</taxon>
        <taxon>Actinomycetota</taxon>
        <taxon>Actinomycetes</taxon>
        <taxon>Pseudonocardiales</taxon>
        <taxon>Pseudonocardiaceae</taxon>
        <taxon>Amycolatopsis</taxon>
    </lineage>
</organism>
<dbReference type="Gene3D" id="1.10.10.10">
    <property type="entry name" value="Winged helix-like DNA-binding domain superfamily/Winged helix DNA-binding domain"/>
    <property type="match status" value="1"/>
</dbReference>
<dbReference type="InterPro" id="IPR036388">
    <property type="entry name" value="WH-like_DNA-bd_sf"/>
</dbReference>
<evidence type="ECO:0000259" key="1">
    <source>
        <dbReference type="PROSITE" id="PS50995"/>
    </source>
</evidence>
<name>A0A6N7Z0L5_9PSEU</name>
<dbReference type="InterPro" id="IPR039422">
    <property type="entry name" value="MarR/SlyA-like"/>
</dbReference>
<dbReference type="SMART" id="SM00347">
    <property type="entry name" value="HTH_MARR"/>
    <property type="match status" value="1"/>
</dbReference>
<sequence length="152" mass="16869">MSAQQHRVWQTFVLLSEAVRREVGRDLAETSGLSDADFTVLAELAHAPGGTMRSTHCARALDWDTGRLSHQLRRMQERGLITRARGDASDARAAVVTITDAGRIAYRDALAPHLRSARYWFLDGIESGRLDEFDATLTAVLDHVQQRAAERG</sequence>
<comment type="caution">
    <text evidence="2">The sequence shown here is derived from an EMBL/GenBank/DDBJ whole genome shotgun (WGS) entry which is preliminary data.</text>
</comment>
<dbReference type="PANTHER" id="PTHR33164">
    <property type="entry name" value="TRANSCRIPTIONAL REGULATOR, MARR FAMILY"/>
    <property type="match status" value="1"/>
</dbReference>
<dbReference type="InterPro" id="IPR036390">
    <property type="entry name" value="WH_DNA-bd_sf"/>
</dbReference>
<proteinExistence type="predicted"/>
<dbReference type="Proteomes" id="UP000440096">
    <property type="component" value="Unassembled WGS sequence"/>
</dbReference>
<dbReference type="SUPFAM" id="SSF46785">
    <property type="entry name" value="Winged helix' DNA-binding domain"/>
    <property type="match status" value="1"/>
</dbReference>
<dbReference type="GO" id="GO:0006950">
    <property type="term" value="P:response to stress"/>
    <property type="evidence" value="ECO:0007669"/>
    <property type="project" value="TreeGrafter"/>
</dbReference>
<dbReference type="PANTHER" id="PTHR33164:SF99">
    <property type="entry name" value="MARR FAMILY REGULATORY PROTEIN"/>
    <property type="match status" value="1"/>
</dbReference>
<dbReference type="InterPro" id="IPR000835">
    <property type="entry name" value="HTH_MarR-typ"/>
</dbReference>
<keyword evidence="3" id="KW-1185">Reference proteome</keyword>
<evidence type="ECO:0000313" key="2">
    <source>
        <dbReference type="EMBL" id="MTD53140.1"/>
    </source>
</evidence>
<dbReference type="OrthoDB" id="3254910at2"/>
<feature type="domain" description="HTH marR-type" evidence="1">
    <location>
        <begin position="1"/>
        <end position="142"/>
    </location>
</feature>
<dbReference type="RefSeq" id="WP_154755397.1">
    <property type="nucleotide sequence ID" value="NZ_WMBA01000004.1"/>
</dbReference>
<dbReference type="AlphaFoldDB" id="A0A6N7Z0L5"/>
<dbReference type="PROSITE" id="PS50995">
    <property type="entry name" value="HTH_MARR_2"/>
    <property type="match status" value="1"/>
</dbReference>
<dbReference type="EMBL" id="WMBA01000004">
    <property type="protein sequence ID" value="MTD53140.1"/>
    <property type="molecule type" value="Genomic_DNA"/>
</dbReference>
<reference evidence="2 3" key="1">
    <citation type="submission" date="2019-11" db="EMBL/GenBank/DDBJ databases">
        <title>Draft genome of Amycolatopsis RM579.</title>
        <authorList>
            <person name="Duangmal K."/>
            <person name="Mingma R."/>
        </authorList>
    </citation>
    <scope>NUCLEOTIDE SEQUENCE [LARGE SCALE GENOMIC DNA]</scope>
    <source>
        <strain evidence="2 3">RM579</strain>
    </source>
</reference>
<evidence type="ECO:0000313" key="3">
    <source>
        <dbReference type="Proteomes" id="UP000440096"/>
    </source>
</evidence>
<dbReference type="Pfam" id="PF12802">
    <property type="entry name" value="MarR_2"/>
    <property type="match status" value="1"/>
</dbReference>
<accession>A0A6N7Z0L5</accession>